<feature type="region of interest" description="Disordered" evidence="1">
    <location>
        <begin position="1"/>
        <end position="49"/>
    </location>
</feature>
<feature type="region of interest" description="Disordered" evidence="1">
    <location>
        <begin position="63"/>
        <end position="103"/>
    </location>
</feature>
<organism evidence="2 3">
    <name type="scientific">Kitasatospora phosalacinea</name>
    <dbReference type="NCBI Taxonomy" id="2065"/>
    <lineage>
        <taxon>Bacteria</taxon>
        <taxon>Bacillati</taxon>
        <taxon>Actinomycetota</taxon>
        <taxon>Actinomycetes</taxon>
        <taxon>Kitasatosporales</taxon>
        <taxon>Streptomycetaceae</taxon>
        <taxon>Kitasatospora</taxon>
    </lineage>
</organism>
<evidence type="ECO:0000313" key="3">
    <source>
        <dbReference type="Proteomes" id="UP001165143"/>
    </source>
</evidence>
<evidence type="ECO:0000313" key="2">
    <source>
        <dbReference type="EMBL" id="GLW52953.1"/>
    </source>
</evidence>
<comment type="caution">
    <text evidence="2">The sequence shown here is derived from an EMBL/GenBank/DDBJ whole genome shotgun (WGS) entry which is preliminary data.</text>
</comment>
<gene>
    <name evidence="2" type="ORF">Kpho01_09640</name>
</gene>
<reference evidence="2" key="1">
    <citation type="submission" date="2023-02" db="EMBL/GenBank/DDBJ databases">
        <title>Kitasatospora phosalacinea NBRC 14362.</title>
        <authorList>
            <person name="Ichikawa N."/>
            <person name="Sato H."/>
            <person name="Tonouchi N."/>
        </authorList>
    </citation>
    <scope>NUCLEOTIDE SEQUENCE</scope>
    <source>
        <strain evidence="2">NBRC 14362</strain>
    </source>
</reference>
<accession>A0A9W6PDH4</accession>
<evidence type="ECO:0000256" key="1">
    <source>
        <dbReference type="SAM" id="MobiDB-lite"/>
    </source>
</evidence>
<name>A0A9W6PDH4_9ACTN</name>
<proteinExistence type="predicted"/>
<dbReference type="AlphaFoldDB" id="A0A9W6PDH4"/>
<protein>
    <submittedName>
        <fullName evidence="2">Uncharacterized protein</fullName>
    </submittedName>
</protein>
<sequence length="103" mass="9772">MHVRGPGTVGHTGMHVRGPGTVGHTGMHVRGPGTVGHTGRAIRGPGNGGLGAAGGALPLRAVASGSVTAARSSTDASTGSGRQQLGPAVPRAPGGALPFPSSA</sequence>
<dbReference type="Proteomes" id="UP001165143">
    <property type="component" value="Unassembled WGS sequence"/>
</dbReference>
<feature type="compositionally biased region" description="Polar residues" evidence="1">
    <location>
        <begin position="65"/>
        <end position="83"/>
    </location>
</feature>
<dbReference type="EMBL" id="BSRX01000004">
    <property type="protein sequence ID" value="GLW52953.1"/>
    <property type="molecule type" value="Genomic_DNA"/>
</dbReference>